<feature type="compositionally biased region" description="Low complexity" evidence="2">
    <location>
        <begin position="38"/>
        <end position="53"/>
    </location>
</feature>
<dbReference type="InterPro" id="IPR000914">
    <property type="entry name" value="SBP_5_dom"/>
</dbReference>
<organism evidence="5">
    <name type="scientific">Ornithinibacillus sp. 4-3</name>
    <dbReference type="NCBI Taxonomy" id="3231488"/>
    <lineage>
        <taxon>Bacteria</taxon>
        <taxon>Bacillati</taxon>
        <taxon>Bacillota</taxon>
        <taxon>Bacilli</taxon>
        <taxon>Bacillales</taxon>
        <taxon>Bacillaceae</taxon>
        <taxon>Ornithinibacillus</taxon>
    </lineage>
</organism>
<sequence length="550" mass="62142">MRKNVTLKNKSKIIFSIFSVMLALFLVACSDSDSGEKSSNNGNSTASGSETGSDTPLKNMEELKIGAQTLPSTLDANASVSNAGIQVYYNIYDTLIMREPHAEELEFIPGLAEEWEQTDDLTWELKLRADVKFHDGTTMTAEDVAYSLNRVINEEDPSYATSHAYLLANIEEAEVVDDLTVRLHTFKPEPLMEHLLSDPNAGISAKAYSEEVGLDKASLEPVTTGPYKVTSFEPDQSIVLERFEDYWGEEAPFEKVTFTLIPEISSRATALQNNEVDFVTSIPADQEQIFEGNDSLRLIGTTYPMYHIYRFNMSNPIVADPNVRAALDYAIDRQTIVDTIWEGKAEAATSFQFEDYGEPLYLSDVENIEFDLEKAKELIAASDYDGETIEIYNTTNYYTYADLAAQTVIEMWKEIGVNAQLVEVESLSSVPNEEKEIRTWSNPLYYIDPMGVIERHWSPVGESVNSGDFIPSDEYIEQFEIARYSADENERADALRKMQEFYREETPYIYLYKPYEAIAMKENINYEIPSKLRAHTLGLRAGEISVNSTQ</sequence>
<dbReference type="InterPro" id="IPR030678">
    <property type="entry name" value="Peptide/Ni-bd"/>
</dbReference>
<evidence type="ECO:0000313" key="5">
    <source>
        <dbReference type="EMBL" id="XDK33503.1"/>
    </source>
</evidence>
<proteinExistence type="predicted"/>
<feature type="chain" id="PRO_5044254301" evidence="3">
    <location>
        <begin position="29"/>
        <end position="550"/>
    </location>
</feature>
<dbReference type="Gene3D" id="3.40.190.10">
    <property type="entry name" value="Periplasmic binding protein-like II"/>
    <property type="match status" value="1"/>
</dbReference>
<keyword evidence="1 3" id="KW-0732">Signal</keyword>
<evidence type="ECO:0000256" key="2">
    <source>
        <dbReference type="SAM" id="MobiDB-lite"/>
    </source>
</evidence>
<dbReference type="GO" id="GO:0042597">
    <property type="term" value="C:periplasmic space"/>
    <property type="evidence" value="ECO:0007669"/>
    <property type="project" value="UniProtKB-ARBA"/>
</dbReference>
<feature type="signal peptide" evidence="3">
    <location>
        <begin position="1"/>
        <end position="28"/>
    </location>
</feature>
<dbReference type="PROSITE" id="PS51257">
    <property type="entry name" value="PROKAR_LIPOPROTEIN"/>
    <property type="match status" value="1"/>
</dbReference>
<dbReference type="GO" id="GO:0043190">
    <property type="term" value="C:ATP-binding cassette (ABC) transporter complex"/>
    <property type="evidence" value="ECO:0007669"/>
    <property type="project" value="InterPro"/>
</dbReference>
<dbReference type="AlphaFoldDB" id="A0AB39HT07"/>
<evidence type="ECO:0000256" key="1">
    <source>
        <dbReference type="ARBA" id="ARBA00022729"/>
    </source>
</evidence>
<evidence type="ECO:0000259" key="4">
    <source>
        <dbReference type="Pfam" id="PF00496"/>
    </source>
</evidence>
<dbReference type="Gene3D" id="3.10.105.10">
    <property type="entry name" value="Dipeptide-binding Protein, Domain 3"/>
    <property type="match status" value="1"/>
</dbReference>
<accession>A0AB39HT07</accession>
<feature type="domain" description="Solute-binding protein family 5" evidence="4">
    <location>
        <begin position="106"/>
        <end position="459"/>
    </location>
</feature>
<feature type="region of interest" description="Disordered" evidence="2">
    <location>
        <begin position="35"/>
        <end position="57"/>
    </location>
</feature>
<dbReference type="PANTHER" id="PTHR30290">
    <property type="entry name" value="PERIPLASMIC BINDING COMPONENT OF ABC TRANSPORTER"/>
    <property type="match status" value="1"/>
</dbReference>
<dbReference type="GO" id="GO:1904680">
    <property type="term" value="F:peptide transmembrane transporter activity"/>
    <property type="evidence" value="ECO:0007669"/>
    <property type="project" value="TreeGrafter"/>
</dbReference>
<dbReference type="Pfam" id="PF00496">
    <property type="entry name" value="SBP_bac_5"/>
    <property type="match status" value="1"/>
</dbReference>
<dbReference type="SUPFAM" id="SSF53850">
    <property type="entry name" value="Periplasmic binding protein-like II"/>
    <property type="match status" value="1"/>
</dbReference>
<dbReference type="EMBL" id="CP162599">
    <property type="protein sequence ID" value="XDK33503.1"/>
    <property type="molecule type" value="Genomic_DNA"/>
</dbReference>
<dbReference type="Gene3D" id="3.90.76.10">
    <property type="entry name" value="Dipeptide-binding Protein, Domain 1"/>
    <property type="match status" value="1"/>
</dbReference>
<dbReference type="RefSeq" id="WP_368654181.1">
    <property type="nucleotide sequence ID" value="NZ_CP162599.1"/>
</dbReference>
<dbReference type="InterPro" id="IPR039424">
    <property type="entry name" value="SBP_5"/>
</dbReference>
<gene>
    <name evidence="5" type="ORF">AB4Y30_03855</name>
</gene>
<dbReference type="PANTHER" id="PTHR30290:SF38">
    <property type="entry name" value="D,D-DIPEPTIDE-BINDING PERIPLASMIC PROTEIN DDPA-RELATED"/>
    <property type="match status" value="1"/>
</dbReference>
<dbReference type="PIRSF" id="PIRSF002741">
    <property type="entry name" value="MppA"/>
    <property type="match status" value="1"/>
</dbReference>
<evidence type="ECO:0000256" key="3">
    <source>
        <dbReference type="SAM" id="SignalP"/>
    </source>
</evidence>
<dbReference type="GO" id="GO:0015833">
    <property type="term" value="P:peptide transport"/>
    <property type="evidence" value="ECO:0007669"/>
    <property type="project" value="TreeGrafter"/>
</dbReference>
<reference evidence="5" key="1">
    <citation type="submission" date="2024-07" db="EMBL/GenBank/DDBJ databases">
        <title>Halotolerant mesophilic bacterium Ornithinibacillus sp. 4-3, sp. nov., isolated from soil.</title>
        <authorList>
            <person name="Sidarenka A.V."/>
            <person name="Guliayeva D.E."/>
            <person name="Leanovich S.I."/>
            <person name="Hileuskaya K.S."/>
            <person name="Akhremchuk A.E."/>
            <person name="Sikolenko M.A."/>
            <person name="Valentovich L.N."/>
        </authorList>
    </citation>
    <scope>NUCLEOTIDE SEQUENCE</scope>
    <source>
        <strain evidence="5">4-3</strain>
    </source>
</reference>
<name>A0AB39HT07_9BACI</name>
<protein>
    <submittedName>
        <fullName evidence="5">ABC transporter substrate-binding protein</fullName>
    </submittedName>
</protein>